<evidence type="ECO:0000256" key="6">
    <source>
        <dbReference type="ARBA" id="ARBA00023002"/>
    </source>
</evidence>
<comment type="cofactor">
    <cofactor evidence="1">
        <name>Fe(2+)</name>
        <dbReference type="ChEBI" id="CHEBI:29033"/>
    </cofactor>
</comment>
<evidence type="ECO:0000256" key="10">
    <source>
        <dbReference type="ARBA" id="ARBA00023242"/>
    </source>
</evidence>
<dbReference type="AlphaFoldDB" id="A0A9X0CZG5"/>
<evidence type="ECO:0000256" key="4">
    <source>
        <dbReference type="ARBA" id="ARBA00022853"/>
    </source>
</evidence>
<dbReference type="SMART" id="SM00558">
    <property type="entry name" value="JmjC"/>
    <property type="match status" value="1"/>
</dbReference>
<keyword evidence="8" id="KW-0805">Transcription regulation</keyword>
<proteinExistence type="inferred from homology"/>
<feature type="domain" description="JmjC" evidence="12">
    <location>
        <begin position="160"/>
        <end position="323"/>
    </location>
</feature>
<dbReference type="GO" id="GO:0005737">
    <property type="term" value="C:cytoplasm"/>
    <property type="evidence" value="ECO:0007669"/>
    <property type="project" value="TreeGrafter"/>
</dbReference>
<dbReference type="Pfam" id="PF02373">
    <property type="entry name" value="JmjC"/>
    <property type="match status" value="1"/>
</dbReference>
<evidence type="ECO:0000256" key="7">
    <source>
        <dbReference type="ARBA" id="ARBA00023004"/>
    </source>
</evidence>
<comment type="similarity">
    <text evidence="11">Belongs to the JMJD6 family.</text>
</comment>
<evidence type="ECO:0000256" key="3">
    <source>
        <dbReference type="ARBA" id="ARBA00022723"/>
    </source>
</evidence>
<dbReference type="EMBL" id="MU826359">
    <property type="protein sequence ID" value="KAJ7379154.1"/>
    <property type="molecule type" value="Genomic_DNA"/>
</dbReference>
<keyword evidence="6" id="KW-0560">Oxidoreductase</keyword>
<evidence type="ECO:0000259" key="12">
    <source>
        <dbReference type="PROSITE" id="PS51184"/>
    </source>
</evidence>
<dbReference type="GO" id="GO:0033749">
    <property type="term" value="F:histone H4R3 demethylase activity"/>
    <property type="evidence" value="ECO:0007669"/>
    <property type="project" value="TreeGrafter"/>
</dbReference>
<dbReference type="PANTHER" id="PTHR12480:SF32">
    <property type="entry name" value="BIFUNCTIONAL ARGININE DEMETHYLASE AND LYSYL-HYDROXYLASE JMJD6"/>
    <property type="match status" value="1"/>
</dbReference>
<gene>
    <name evidence="13" type="primary">JMJD6_2</name>
    <name evidence="13" type="ORF">OS493_017652</name>
</gene>
<reference evidence="13" key="1">
    <citation type="submission" date="2023-01" db="EMBL/GenBank/DDBJ databases">
        <title>Genome assembly of the deep-sea coral Lophelia pertusa.</title>
        <authorList>
            <person name="Herrera S."/>
            <person name="Cordes E."/>
        </authorList>
    </citation>
    <scope>NUCLEOTIDE SEQUENCE</scope>
    <source>
        <strain evidence="13">USNM1676648</strain>
        <tissue evidence="13">Polyp</tissue>
    </source>
</reference>
<keyword evidence="5" id="KW-0223">Dioxygenase</keyword>
<evidence type="ECO:0000313" key="14">
    <source>
        <dbReference type="Proteomes" id="UP001163046"/>
    </source>
</evidence>
<dbReference type="OrthoDB" id="424465at2759"/>
<keyword evidence="9" id="KW-0804">Transcription</keyword>
<keyword evidence="3" id="KW-0479">Metal-binding</keyword>
<evidence type="ECO:0000256" key="5">
    <source>
        <dbReference type="ARBA" id="ARBA00022964"/>
    </source>
</evidence>
<protein>
    <submittedName>
        <fullName evidence="13">Jumonji domain-containing protein 6</fullName>
    </submittedName>
</protein>
<sequence length="354" mass="41357">MRKFRKFNLLRRNINCVRVKVRPRLEKEAKHQITQHRVGLSSNVDELRAISSSTNVRRICANDISVEEFRRCFEKPRIPAIISEPYRKQANSLTQSSPDFVRLTRFLKLFKDEYFECGEDSDGYSIEIKLKDFLIYTRRFKDRFPLYIFDSSVPHWKGTQRKRIIVKTLFRPPMFFKQDYMSCLGKNQRPPWKWLLIGPKNSGTALHVDPLGTSAWNRLLFGEKIWLLFPPETPAELLKLNETAGYCEEASDWLPIMYPRTQCNSWPQEYKPLLAFQHPGDVMFVPSGWWHLVLNIKTSVAVTQNFVSEENFPFAWEKTVKEKPDLAVMWSKALLKHGPACLTTCLSGSHFSSS</sequence>
<name>A0A9X0CZG5_9CNID</name>
<dbReference type="InterPro" id="IPR003347">
    <property type="entry name" value="JmjC_dom"/>
</dbReference>
<dbReference type="InterPro" id="IPR050910">
    <property type="entry name" value="JMJD6_ArgDemeth/LysHydrox"/>
</dbReference>
<comment type="caution">
    <text evidence="13">The sequence shown here is derived from an EMBL/GenBank/DDBJ whole genome shotgun (WGS) entry which is preliminary data.</text>
</comment>
<keyword evidence="4" id="KW-0156">Chromatin regulator</keyword>
<keyword evidence="14" id="KW-1185">Reference proteome</keyword>
<accession>A0A9X0CZG5</accession>
<evidence type="ECO:0000256" key="8">
    <source>
        <dbReference type="ARBA" id="ARBA00023015"/>
    </source>
</evidence>
<evidence type="ECO:0000256" key="1">
    <source>
        <dbReference type="ARBA" id="ARBA00001954"/>
    </source>
</evidence>
<evidence type="ECO:0000313" key="13">
    <source>
        <dbReference type="EMBL" id="KAJ7379154.1"/>
    </source>
</evidence>
<dbReference type="PANTHER" id="PTHR12480">
    <property type="entry name" value="ARGININE DEMETHYLASE AND LYSYL-HYDROXYLASE JMJD"/>
    <property type="match status" value="1"/>
</dbReference>
<organism evidence="13 14">
    <name type="scientific">Desmophyllum pertusum</name>
    <dbReference type="NCBI Taxonomy" id="174260"/>
    <lineage>
        <taxon>Eukaryota</taxon>
        <taxon>Metazoa</taxon>
        <taxon>Cnidaria</taxon>
        <taxon>Anthozoa</taxon>
        <taxon>Hexacorallia</taxon>
        <taxon>Scleractinia</taxon>
        <taxon>Caryophylliina</taxon>
        <taxon>Caryophylliidae</taxon>
        <taxon>Desmophyllum</taxon>
    </lineage>
</organism>
<dbReference type="PROSITE" id="PS51184">
    <property type="entry name" value="JMJC"/>
    <property type="match status" value="1"/>
</dbReference>
<dbReference type="SUPFAM" id="SSF51197">
    <property type="entry name" value="Clavaminate synthase-like"/>
    <property type="match status" value="1"/>
</dbReference>
<dbReference type="Gene3D" id="2.60.120.650">
    <property type="entry name" value="Cupin"/>
    <property type="match status" value="1"/>
</dbReference>
<dbReference type="GO" id="GO:0046872">
    <property type="term" value="F:metal ion binding"/>
    <property type="evidence" value="ECO:0007669"/>
    <property type="project" value="UniProtKB-KW"/>
</dbReference>
<dbReference type="GO" id="GO:0005634">
    <property type="term" value="C:nucleus"/>
    <property type="evidence" value="ECO:0007669"/>
    <property type="project" value="UniProtKB-SubCell"/>
</dbReference>
<evidence type="ECO:0000256" key="11">
    <source>
        <dbReference type="ARBA" id="ARBA00038068"/>
    </source>
</evidence>
<dbReference type="Proteomes" id="UP001163046">
    <property type="component" value="Unassembled WGS sequence"/>
</dbReference>
<dbReference type="GO" id="GO:0106140">
    <property type="term" value="F:P-TEFb complex binding"/>
    <property type="evidence" value="ECO:0007669"/>
    <property type="project" value="TreeGrafter"/>
</dbReference>
<evidence type="ECO:0000256" key="9">
    <source>
        <dbReference type="ARBA" id="ARBA00023163"/>
    </source>
</evidence>
<keyword evidence="10" id="KW-0539">Nucleus</keyword>
<evidence type="ECO:0000256" key="2">
    <source>
        <dbReference type="ARBA" id="ARBA00004123"/>
    </source>
</evidence>
<keyword evidence="7" id="KW-0408">Iron</keyword>
<comment type="subcellular location">
    <subcellularLocation>
        <location evidence="2">Nucleus</location>
    </subcellularLocation>
</comment>